<dbReference type="Gene3D" id="3.40.50.10090">
    <property type="match status" value="2"/>
</dbReference>
<evidence type="ECO:0000313" key="2">
    <source>
        <dbReference type="EMBL" id="GHG83184.1"/>
    </source>
</evidence>
<evidence type="ECO:0000313" key="3">
    <source>
        <dbReference type="Proteomes" id="UP000611500"/>
    </source>
</evidence>
<dbReference type="GO" id="GO:0033014">
    <property type="term" value="P:tetrapyrrole biosynthetic process"/>
    <property type="evidence" value="ECO:0007669"/>
    <property type="project" value="InterPro"/>
</dbReference>
<reference evidence="2" key="1">
    <citation type="journal article" date="2014" name="Int. J. Syst. Evol. Microbiol.">
        <title>Complete genome sequence of Corynebacterium casei LMG S-19264T (=DSM 44701T), isolated from a smear-ripened cheese.</title>
        <authorList>
            <consortium name="US DOE Joint Genome Institute (JGI-PGF)"/>
            <person name="Walter F."/>
            <person name="Albersmeier A."/>
            <person name="Kalinowski J."/>
            <person name="Ruckert C."/>
        </authorList>
    </citation>
    <scope>NUCLEOTIDE SEQUENCE</scope>
    <source>
        <strain evidence="2">CGMCC 1.7081</strain>
    </source>
</reference>
<feature type="domain" description="Tetrapyrrole biosynthesis uroporphyrinogen III synthase" evidence="1">
    <location>
        <begin position="29"/>
        <end position="215"/>
    </location>
</feature>
<sequence>MTILLMTRPRAEAEAFVAGLPGELRSRLTPVYSPLMTIVPLGVDVDTAGIGGVIFTSANGVACAGPGGDLPAYCVGVKTARAAQAVGWQVILTCPDAEHLIAALSDLVPEGPLLHLRGMHSRGDIAGRLSARGIETRALPLYDQRLEPLSEAAKGVLAGTEPLIVPLFSPRTARHFAEIFAGCAPLYLAPISQAAAKNVENMEAAAVEVAKTPDSPGVGVAVEHLAAVACRVEGPDRAQ</sequence>
<dbReference type="CDD" id="cd06578">
    <property type="entry name" value="HemD"/>
    <property type="match status" value="1"/>
</dbReference>
<proteinExistence type="predicted"/>
<evidence type="ECO:0000259" key="1">
    <source>
        <dbReference type="Pfam" id="PF02602"/>
    </source>
</evidence>
<keyword evidence="3" id="KW-1185">Reference proteome</keyword>
<dbReference type="Pfam" id="PF02602">
    <property type="entry name" value="HEM4"/>
    <property type="match status" value="1"/>
</dbReference>
<dbReference type="InterPro" id="IPR003754">
    <property type="entry name" value="4pyrrol_synth_uPrphyn_synth"/>
</dbReference>
<dbReference type="GO" id="GO:0004852">
    <property type="term" value="F:uroporphyrinogen-III synthase activity"/>
    <property type="evidence" value="ECO:0007669"/>
    <property type="project" value="InterPro"/>
</dbReference>
<reference evidence="2" key="2">
    <citation type="submission" date="2020-09" db="EMBL/GenBank/DDBJ databases">
        <authorList>
            <person name="Sun Q."/>
            <person name="Zhou Y."/>
        </authorList>
    </citation>
    <scope>NUCLEOTIDE SEQUENCE</scope>
    <source>
        <strain evidence="2">CGMCC 1.7081</strain>
    </source>
</reference>
<dbReference type="AlphaFoldDB" id="A0A8J3MC96"/>
<dbReference type="RefSeq" id="WP_028092790.1">
    <property type="nucleotide sequence ID" value="NZ_BNAP01000002.1"/>
</dbReference>
<dbReference type="Proteomes" id="UP000611500">
    <property type="component" value="Unassembled WGS sequence"/>
</dbReference>
<organism evidence="2 3">
    <name type="scientific">Pseudodonghicola xiamenensis</name>
    <dbReference type="NCBI Taxonomy" id="337702"/>
    <lineage>
        <taxon>Bacteria</taxon>
        <taxon>Pseudomonadati</taxon>
        <taxon>Pseudomonadota</taxon>
        <taxon>Alphaproteobacteria</taxon>
        <taxon>Rhodobacterales</taxon>
        <taxon>Paracoccaceae</taxon>
        <taxon>Pseudodonghicola</taxon>
    </lineage>
</organism>
<dbReference type="GO" id="GO:0008168">
    <property type="term" value="F:methyltransferase activity"/>
    <property type="evidence" value="ECO:0007669"/>
    <property type="project" value="UniProtKB-KW"/>
</dbReference>
<dbReference type="EMBL" id="BNAP01000002">
    <property type="protein sequence ID" value="GHG83184.1"/>
    <property type="molecule type" value="Genomic_DNA"/>
</dbReference>
<dbReference type="SUPFAM" id="SSF69618">
    <property type="entry name" value="HemD-like"/>
    <property type="match status" value="1"/>
</dbReference>
<keyword evidence="2" id="KW-0808">Transferase</keyword>
<accession>A0A8J3MC96</accession>
<gene>
    <name evidence="2" type="ORF">GCM10010961_08340</name>
</gene>
<dbReference type="InterPro" id="IPR036108">
    <property type="entry name" value="4pyrrol_syn_uPrphyn_synt_sf"/>
</dbReference>
<name>A0A8J3MC96_9RHOB</name>
<comment type="caution">
    <text evidence="2">The sequence shown here is derived from an EMBL/GenBank/DDBJ whole genome shotgun (WGS) entry which is preliminary data.</text>
</comment>
<keyword evidence="2" id="KW-0489">Methyltransferase</keyword>
<protein>
    <submittedName>
        <fullName evidence="2">Uroporphyrinogen III methyltransferase</fullName>
    </submittedName>
</protein>
<dbReference type="GO" id="GO:0032259">
    <property type="term" value="P:methylation"/>
    <property type="evidence" value="ECO:0007669"/>
    <property type="project" value="UniProtKB-KW"/>
</dbReference>